<dbReference type="InterPro" id="IPR018490">
    <property type="entry name" value="cNMP-bd_dom_sf"/>
</dbReference>
<proteinExistence type="predicted"/>
<organism evidence="2 3">
    <name type="scientific">Blepharisma stoltei</name>
    <dbReference type="NCBI Taxonomy" id="1481888"/>
    <lineage>
        <taxon>Eukaryota</taxon>
        <taxon>Sar</taxon>
        <taxon>Alveolata</taxon>
        <taxon>Ciliophora</taxon>
        <taxon>Postciliodesmatophora</taxon>
        <taxon>Heterotrichea</taxon>
        <taxon>Heterotrichida</taxon>
        <taxon>Blepharismidae</taxon>
        <taxon>Blepharisma</taxon>
    </lineage>
</organism>
<feature type="domain" description="Cyclic nucleotide-binding" evidence="1">
    <location>
        <begin position="70"/>
        <end position="173"/>
    </location>
</feature>
<dbReference type="CDD" id="cd00038">
    <property type="entry name" value="CAP_ED"/>
    <property type="match status" value="2"/>
</dbReference>
<sequence length="517" mass="59562">MTENSYDDLDKLIEAVIHICSKKPNERTQSELSKLMEMTKHAKVFKQLIESKGEIAHNTCCRFLLHECCEAGEYLFRFGDKGTKFYIIIKGKVGIEIPIKQEDTGESVFVEVVQLGNGAAFGELALENSKPRAASVKCKVQTHFVVLEKSDYDHMISKLVREKRNQLVNFLHALPIFNKSTKGTLSKLTYNFKEKNYIKNQVVYREGEDADSVYLIRQGEFAFYKRITVERGLSRYPKEIKSLNKDYSHQSQISILGVGELFGEEDVLNNNVRSSTCICISPSALALQIGKNDFLKRIRGEDSWSAIRSRSTDKVKNIEERVNMLTFIEEELKGSLTPRRKRKREKEQEKLLKSEEIKKSPLKKSETIIKLEENKKSPLKKIEALMVNQVFCRRKESSNSLLYKMVEQELKLKPQILSQTGVVGNVKNKEINLPRFSRTIDVEKYIPRVKKNPFMKNKFEIDLFQDGLPIYEHKRSLSALRVVKTERPILIYGLRHISPSSIRAVSPIDSRRGKMSN</sequence>
<dbReference type="Gene3D" id="2.60.120.10">
    <property type="entry name" value="Jelly Rolls"/>
    <property type="match status" value="2"/>
</dbReference>
<dbReference type="AlphaFoldDB" id="A0AAU9JQS0"/>
<dbReference type="EMBL" id="CAJZBQ010000048">
    <property type="protein sequence ID" value="CAG9329582.1"/>
    <property type="molecule type" value="Genomic_DNA"/>
</dbReference>
<reference evidence="2" key="1">
    <citation type="submission" date="2021-09" db="EMBL/GenBank/DDBJ databases">
        <authorList>
            <consortium name="AG Swart"/>
            <person name="Singh M."/>
            <person name="Singh A."/>
            <person name="Seah K."/>
            <person name="Emmerich C."/>
        </authorList>
    </citation>
    <scope>NUCLEOTIDE SEQUENCE</scope>
    <source>
        <strain evidence="2">ATCC30299</strain>
    </source>
</reference>
<comment type="caution">
    <text evidence="2">The sequence shown here is derived from an EMBL/GenBank/DDBJ whole genome shotgun (WGS) entry which is preliminary data.</text>
</comment>
<dbReference type="PROSITE" id="PS00889">
    <property type="entry name" value="CNMP_BINDING_2"/>
    <property type="match status" value="1"/>
</dbReference>
<name>A0AAU9JQS0_9CILI</name>
<feature type="domain" description="Cyclic nucleotide-binding" evidence="1">
    <location>
        <begin position="176"/>
        <end position="276"/>
    </location>
</feature>
<protein>
    <recommendedName>
        <fullName evidence="1">Cyclic nucleotide-binding domain-containing protein</fullName>
    </recommendedName>
</protein>
<accession>A0AAU9JQS0</accession>
<dbReference type="PANTHER" id="PTHR23011">
    <property type="entry name" value="CYCLIC NUCLEOTIDE-BINDING DOMAIN CONTAINING PROTEIN"/>
    <property type="match status" value="1"/>
</dbReference>
<dbReference type="InterPro" id="IPR018488">
    <property type="entry name" value="cNMP-bd_CS"/>
</dbReference>
<evidence type="ECO:0000259" key="1">
    <source>
        <dbReference type="PROSITE" id="PS50042"/>
    </source>
</evidence>
<dbReference type="SUPFAM" id="SSF51206">
    <property type="entry name" value="cAMP-binding domain-like"/>
    <property type="match status" value="2"/>
</dbReference>
<gene>
    <name evidence="2" type="ORF">BSTOLATCC_MIC49214</name>
</gene>
<dbReference type="InterPro" id="IPR000595">
    <property type="entry name" value="cNMP-bd_dom"/>
</dbReference>
<dbReference type="Proteomes" id="UP001162131">
    <property type="component" value="Unassembled WGS sequence"/>
</dbReference>
<dbReference type="SMART" id="SM00100">
    <property type="entry name" value="cNMP"/>
    <property type="match status" value="2"/>
</dbReference>
<dbReference type="PROSITE" id="PS50042">
    <property type="entry name" value="CNMP_BINDING_3"/>
    <property type="match status" value="2"/>
</dbReference>
<dbReference type="Pfam" id="PF00027">
    <property type="entry name" value="cNMP_binding"/>
    <property type="match status" value="2"/>
</dbReference>
<keyword evidence="3" id="KW-1185">Reference proteome</keyword>
<dbReference type="InterPro" id="IPR014710">
    <property type="entry name" value="RmlC-like_jellyroll"/>
</dbReference>
<evidence type="ECO:0000313" key="3">
    <source>
        <dbReference type="Proteomes" id="UP001162131"/>
    </source>
</evidence>
<evidence type="ECO:0000313" key="2">
    <source>
        <dbReference type="EMBL" id="CAG9329582.1"/>
    </source>
</evidence>
<dbReference type="PANTHER" id="PTHR23011:SF28">
    <property type="entry name" value="CYCLIC NUCLEOTIDE-BINDING DOMAIN CONTAINING PROTEIN"/>
    <property type="match status" value="1"/>
</dbReference>